<dbReference type="AlphaFoldDB" id="A0A381ZFY4"/>
<reference evidence="1" key="1">
    <citation type="submission" date="2018-05" db="EMBL/GenBank/DDBJ databases">
        <authorList>
            <person name="Lanie J.A."/>
            <person name="Ng W.-L."/>
            <person name="Kazmierczak K.M."/>
            <person name="Andrzejewski T.M."/>
            <person name="Davidsen T.M."/>
            <person name="Wayne K.J."/>
            <person name="Tettelin H."/>
            <person name="Glass J.I."/>
            <person name="Rusch D."/>
            <person name="Podicherti R."/>
            <person name="Tsui H.-C.T."/>
            <person name="Winkler M.E."/>
        </authorList>
    </citation>
    <scope>NUCLEOTIDE SEQUENCE</scope>
</reference>
<gene>
    <name evidence="1" type="ORF">METZ01_LOCUS140963</name>
</gene>
<dbReference type="EMBL" id="UINC01021153">
    <property type="protein sequence ID" value="SVA88109.1"/>
    <property type="molecule type" value="Genomic_DNA"/>
</dbReference>
<feature type="non-terminal residue" evidence="1">
    <location>
        <position position="1"/>
    </location>
</feature>
<accession>A0A381ZFY4</accession>
<name>A0A381ZFY4_9ZZZZ</name>
<proteinExistence type="predicted"/>
<sequence length="177" mass="21149">IIFCITDPSRLSNPFKLPITVNQATDKNAFIEIQDDKQYFHSHGLQSSKFDAKELRTAVKYYYKMLYDDSHMETTHRGLLREIESVVKKNNKKCIFLQCFSESFPDYIPENVVWGNLYLYEDISMKESNYDKSTASKDDRKNHLNEKNNYNMYLFLKDIIDKDDFTPREVKMEKYFK</sequence>
<evidence type="ECO:0000313" key="1">
    <source>
        <dbReference type="EMBL" id="SVA88109.1"/>
    </source>
</evidence>
<organism evidence="1">
    <name type="scientific">marine metagenome</name>
    <dbReference type="NCBI Taxonomy" id="408172"/>
    <lineage>
        <taxon>unclassified sequences</taxon>
        <taxon>metagenomes</taxon>
        <taxon>ecological metagenomes</taxon>
    </lineage>
</organism>
<protein>
    <submittedName>
        <fullName evidence="1">Uncharacterized protein</fullName>
    </submittedName>
</protein>